<dbReference type="Proteomes" id="UP000277326">
    <property type="component" value="Unassembled WGS sequence"/>
</dbReference>
<dbReference type="RefSeq" id="WP_121919460.1">
    <property type="nucleotide sequence ID" value="NZ_CP034145.1"/>
</dbReference>
<dbReference type="GO" id="GO:0016853">
    <property type="term" value="F:isomerase activity"/>
    <property type="evidence" value="ECO:0007669"/>
    <property type="project" value="UniProtKB-KW"/>
</dbReference>
<evidence type="ECO:0000313" key="6">
    <source>
        <dbReference type="Proteomes" id="UP000282007"/>
    </source>
</evidence>
<keyword evidence="6" id="KW-1185">Reference proteome</keyword>
<reference evidence="4 5" key="1">
    <citation type="journal article" date="2015" name="Stand. Genomic Sci.">
        <title>Genomic Encyclopedia of Bacterial and Archaeal Type Strains, Phase III: the genomes of soil and plant-associated and newly described type strains.</title>
        <authorList>
            <person name="Whitman W.B."/>
            <person name="Woyke T."/>
            <person name="Klenk H.P."/>
            <person name="Zhou Y."/>
            <person name="Lilburn T.G."/>
            <person name="Beck B.J."/>
            <person name="De Vos P."/>
            <person name="Vandamme P."/>
            <person name="Eisen J.A."/>
            <person name="Garrity G."/>
            <person name="Hugenholtz P."/>
            <person name="Kyrpides N.C."/>
        </authorList>
    </citation>
    <scope>NUCLEOTIDE SEQUENCE [LARGE SCALE GENOMIC DNA]</scope>
    <source>
        <strain evidence="4 5">CGMCC 1.10124</strain>
    </source>
</reference>
<accession>A0A3M0DSS3</accession>
<dbReference type="EMBL" id="CP034145">
    <property type="protein sequence ID" value="AZH25335.1"/>
    <property type="molecule type" value="Genomic_DNA"/>
</dbReference>
<dbReference type="Proteomes" id="UP000282007">
    <property type="component" value="Chromosome"/>
</dbReference>
<protein>
    <submittedName>
        <fullName evidence="3">Protein FldA</fullName>
    </submittedName>
</protein>
<evidence type="ECO:0000256" key="1">
    <source>
        <dbReference type="ARBA" id="ARBA00007673"/>
    </source>
</evidence>
<reference evidence="3 6" key="2">
    <citation type="submission" date="2018-07" db="EMBL/GenBank/DDBJ databases">
        <title>Genome sequences of Haloplanus aerogenes JCM 16430T.</title>
        <authorList>
            <person name="Kim Y.B."/>
            <person name="Roh S.W."/>
        </authorList>
    </citation>
    <scope>NUCLEOTIDE SEQUENCE [LARGE SCALE GENOMIC DNA]</scope>
    <source>
        <strain evidence="3 6">JCM 16430</strain>
    </source>
</reference>
<name>A0A3M0DSS3_9EURY</name>
<dbReference type="GeneID" id="38471231"/>
<comment type="similarity">
    <text evidence="1">Belongs to the PrpF family.</text>
</comment>
<evidence type="ECO:0000313" key="5">
    <source>
        <dbReference type="Proteomes" id="UP000277326"/>
    </source>
</evidence>
<organism evidence="4 5">
    <name type="scientific">Haloplanus aerogenes</name>
    <dbReference type="NCBI Taxonomy" id="660522"/>
    <lineage>
        <taxon>Archaea</taxon>
        <taxon>Methanobacteriati</taxon>
        <taxon>Methanobacteriota</taxon>
        <taxon>Stenosarchaea group</taxon>
        <taxon>Halobacteria</taxon>
        <taxon>Halobacteriales</taxon>
        <taxon>Haloferacaceae</taxon>
        <taxon>Haloplanus</taxon>
    </lineage>
</organism>
<dbReference type="EMBL" id="REFS01000001">
    <property type="protein sequence ID" value="RMB25032.1"/>
    <property type="molecule type" value="Genomic_DNA"/>
</dbReference>
<dbReference type="Gene3D" id="3.10.310.10">
    <property type="entry name" value="Diaminopimelate Epimerase, Chain A, domain 1"/>
    <property type="match status" value="2"/>
</dbReference>
<dbReference type="KEGG" id="haer:DU502_08055"/>
<dbReference type="SUPFAM" id="SSF54506">
    <property type="entry name" value="Diaminopimelate epimerase-like"/>
    <property type="match status" value="2"/>
</dbReference>
<sequence>MSSSNPGQGAVPGVLFRGGTSKGLFVREGVLPDPGPLRDELVLELFGSPDPLQVDGIGGSKSHTSKLMIVGASDRPEVDVEYTFGQVAVTDPVVDWGGNCGNLTSAVGAFAVHQGLVDVPADADTVDLTLLNTNTGTLIDQPVPVADGALDVYGDYAIDGVPGTGPRIPCRYRDPAGGVTGALFPTGTAVERITRDDLDVTVTVADVGNPCVFLRAADLDLDGTELPDDLSERPGLLDRIERIRGVACERIGLVDDAAKSRTESPAVPQIALVSEPQSFPTSVDTHVDAADIDVTARIVTSGTPHHAYAVTGAMCLAAAARLPDTVPREVVRPGEGAVRIGHPKGVIEIDVELAGGADPHIDAVTVGRTARPLFVGEVQYRYVGDLASLASDDADATVDTGADD</sequence>
<dbReference type="Pfam" id="PF04303">
    <property type="entry name" value="PrpF"/>
    <property type="match status" value="1"/>
</dbReference>
<dbReference type="InterPro" id="IPR007400">
    <property type="entry name" value="PrpF-like"/>
</dbReference>
<reference evidence="4" key="3">
    <citation type="submission" date="2018-10" db="EMBL/GenBank/DDBJ databases">
        <authorList>
            <person name="Whitman W."/>
            <person name="Huntemann M."/>
            <person name="Clum A."/>
            <person name="Pillay M."/>
            <person name="Palaniappan K."/>
            <person name="Varghese N."/>
            <person name="Mikhailova N."/>
            <person name="Stamatis D."/>
            <person name="Reddy T."/>
            <person name="Daum C."/>
            <person name="Shapiro N."/>
            <person name="Ivanova N."/>
            <person name="Kyrpides N."/>
            <person name="Woyke T."/>
        </authorList>
    </citation>
    <scope>NUCLEOTIDE SEQUENCE</scope>
    <source>
        <strain evidence="4">CGMCC 1.10124</strain>
    </source>
</reference>
<evidence type="ECO:0000313" key="4">
    <source>
        <dbReference type="EMBL" id="RMB25032.1"/>
    </source>
</evidence>
<keyword evidence="2" id="KW-0413">Isomerase</keyword>
<dbReference type="OrthoDB" id="201336at2157"/>
<evidence type="ECO:0000313" key="3">
    <source>
        <dbReference type="EMBL" id="AZH25335.1"/>
    </source>
</evidence>
<dbReference type="PANTHER" id="PTHR43709:SF2">
    <property type="entry name" value="DUF453 DOMAIN PROTEIN (AFU_ORTHOLOGUE AFUA_6G00360)"/>
    <property type="match status" value="1"/>
</dbReference>
<gene>
    <name evidence="4" type="ORF">ATH50_0115</name>
    <name evidence="3" type="ORF">DU502_08055</name>
</gene>
<proteinExistence type="inferred from homology"/>
<evidence type="ECO:0000256" key="2">
    <source>
        <dbReference type="ARBA" id="ARBA00023235"/>
    </source>
</evidence>
<dbReference type="AlphaFoldDB" id="A0A3M0DSS3"/>
<dbReference type="PANTHER" id="PTHR43709">
    <property type="entry name" value="ACONITATE ISOMERASE-RELATED"/>
    <property type="match status" value="1"/>
</dbReference>